<dbReference type="CDD" id="cd12601">
    <property type="entry name" value="RRM2_SRSF1_like"/>
    <property type="match status" value="2"/>
</dbReference>
<dbReference type="GO" id="GO:0006397">
    <property type="term" value="P:mRNA processing"/>
    <property type="evidence" value="ECO:0007669"/>
    <property type="project" value="UniProtKB-KW"/>
</dbReference>
<feature type="domain" description="RRM" evidence="10">
    <location>
        <begin position="12"/>
        <end position="86"/>
    </location>
</feature>
<feature type="compositionally biased region" description="Gly residues" evidence="9">
    <location>
        <begin position="232"/>
        <end position="244"/>
    </location>
</feature>
<evidence type="ECO:0000313" key="11">
    <source>
        <dbReference type="EMBL" id="KPJ13414.1"/>
    </source>
</evidence>
<evidence type="ECO:0000256" key="5">
    <source>
        <dbReference type="ARBA" id="ARBA00022884"/>
    </source>
</evidence>
<dbReference type="PROSITE" id="PS50102">
    <property type="entry name" value="RRM"/>
    <property type="match status" value="3"/>
</dbReference>
<comment type="similarity">
    <text evidence="2">Belongs to the splicing factor SR family.</text>
</comment>
<dbReference type="Proteomes" id="UP000053240">
    <property type="component" value="Unassembled WGS sequence"/>
</dbReference>
<dbReference type="FunFam" id="3.30.70.330:FF:000053">
    <property type="entry name" value="Serine/arginine-rich splicing factor 1"/>
    <property type="match status" value="2"/>
</dbReference>
<sequence length="385" mass="43014">MSGGSSSNRNECRIYVGNLPPDIRTKDIQDLFYKFGKVTFVDLKNRKGPPFAFVEFEDPRDADDAVRARDGYDYDGYRLRVEFPRGGGGGGARGGRGGGDRFGARPATRGPPARRSEYRVLVTGLPPSGSWQDLKDHMREAGDVCFADTFKDGTGVVEFLRHEDMKYAVKKLDDSRFRSHEGEVSYIRVKEDYGGGGGDRYSGDRDRDADDAVRARDGYDYDGYRLRVEFPRGGGGGGARGGRGGGDRFGARPATRGPPARRSKYRVLVTGLPPSGSWQDLKDHMREAGDVCFADTFKDGTGVVEFLRHEDMKYAVKKLDDSRFRSHEGEVSYIRVKEDYGGGGGDRYSGDRDRSRSYSPRRRGSPTYSPVRRSYSRSRSRDHNY</sequence>
<reference evidence="11 12" key="1">
    <citation type="journal article" date="2015" name="Nat. Commun.">
        <title>Outbred genome sequencing and CRISPR/Cas9 gene editing in butterflies.</title>
        <authorList>
            <person name="Li X."/>
            <person name="Fan D."/>
            <person name="Zhang W."/>
            <person name="Liu G."/>
            <person name="Zhang L."/>
            <person name="Zhao L."/>
            <person name="Fang X."/>
            <person name="Chen L."/>
            <person name="Dong Y."/>
            <person name="Chen Y."/>
            <person name="Ding Y."/>
            <person name="Zhao R."/>
            <person name="Feng M."/>
            <person name="Zhu Y."/>
            <person name="Feng Y."/>
            <person name="Jiang X."/>
            <person name="Zhu D."/>
            <person name="Xiang H."/>
            <person name="Feng X."/>
            <person name="Li S."/>
            <person name="Wang J."/>
            <person name="Zhang G."/>
            <person name="Kronforst M.R."/>
            <person name="Wang W."/>
        </authorList>
    </citation>
    <scope>NUCLEOTIDE SEQUENCE [LARGE SCALE GENOMIC DNA]</scope>
    <source>
        <strain evidence="11">Ya'a_city_454_Pm</strain>
        <tissue evidence="11">Whole body</tissue>
    </source>
</reference>
<feature type="compositionally biased region" description="Low complexity" evidence="9">
    <location>
        <begin position="104"/>
        <end position="113"/>
    </location>
</feature>
<comment type="subcellular location">
    <subcellularLocation>
        <location evidence="1">Nucleus</location>
    </subcellularLocation>
</comment>
<feature type="region of interest" description="Disordered" evidence="9">
    <location>
        <begin position="337"/>
        <end position="385"/>
    </location>
</feature>
<dbReference type="STRING" id="76193.A0A0N1PGK4"/>
<evidence type="ECO:0000256" key="1">
    <source>
        <dbReference type="ARBA" id="ARBA00004123"/>
    </source>
</evidence>
<keyword evidence="5 8" id="KW-0694">RNA-binding</keyword>
<proteinExistence type="inferred from homology"/>
<evidence type="ECO:0000256" key="9">
    <source>
        <dbReference type="SAM" id="MobiDB-lite"/>
    </source>
</evidence>
<keyword evidence="12" id="KW-1185">Reference proteome</keyword>
<dbReference type="EMBL" id="KQ460635">
    <property type="protein sequence ID" value="KPJ13414.1"/>
    <property type="molecule type" value="Genomic_DNA"/>
</dbReference>
<dbReference type="FunFam" id="3.30.70.330:FF:000507">
    <property type="entry name" value="serine/arginine-rich splicing factor 1B"/>
    <property type="match status" value="1"/>
</dbReference>
<dbReference type="GO" id="GO:0008380">
    <property type="term" value="P:RNA splicing"/>
    <property type="evidence" value="ECO:0007669"/>
    <property type="project" value="UniProtKB-KW"/>
</dbReference>
<accession>A0A0N1PGK4</accession>
<dbReference type="PANTHER" id="PTHR23003:SF62">
    <property type="entry name" value="SERINE_ARGININE (SR)-TYPE SHUTTLING MRNA BINDING PROTEIN NPL3"/>
    <property type="match status" value="1"/>
</dbReference>
<dbReference type="InterPro" id="IPR035979">
    <property type="entry name" value="RBD_domain_sf"/>
</dbReference>
<feature type="compositionally biased region" description="Gly residues" evidence="9">
    <location>
        <begin position="85"/>
        <end position="97"/>
    </location>
</feature>
<dbReference type="Pfam" id="PF00076">
    <property type="entry name" value="RRM_1"/>
    <property type="match status" value="3"/>
</dbReference>
<evidence type="ECO:0000259" key="10">
    <source>
        <dbReference type="PROSITE" id="PS50102"/>
    </source>
</evidence>
<name>A0A0N1PGK4_PAPMA</name>
<keyword evidence="6" id="KW-0508">mRNA splicing</keyword>
<evidence type="ECO:0000256" key="2">
    <source>
        <dbReference type="ARBA" id="ARBA00010269"/>
    </source>
</evidence>
<dbReference type="InParanoid" id="A0A0N1PGK4"/>
<dbReference type="SMART" id="SM00360">
    <property type="entry name" value="RRM"/>
    <property type="match status" value="3"/>
</dbReference>
<dbReference type="GO" id="GO:0005634">
    <property type="term" value="C:nucleus"/>
    <property type="evidence" value="ECO:0007669"/>
    <property type="project" value="UniProtKB-SubCell"/>
</dbReference>
<feature type="region of interest" description="Disordered" evidence="9">
    <location>
        <begin position="85"/>
        <end position="114"/>
    </location>
</feature>
<evidence type="ECO:0000313" key="12">
    <source>
        <dbReference type="Proteomes" id="UP000053240"/>
    </source>
</evidence>
<feature type="domain" description="RRM" evidence="10">
    <location>
        <begin position="265"/>
        <end position="336"/>
    </location>
</feature>
<evidence type="ECO:0000256" key="6">
    <source>
        <dbReference type="ARBA" id="ARBA00023187"/>
    </source>
</evidence>
<dbReference type="Gene3D" id="3.30.70.330">
    <property type="match status" value="3"/>
</dbReference>
<evidence type="ECO:0000256" key="8">
    <source>
        <dbReference type="PROSITE-ProRule" id="PRU00176"/>
    </source>
</evidence>
<evidence type="ECO:0000256" key="4">
    <source>
        <dbReference type="ARBA" id="ARBA00022737"/>
    </source>
</evidence>
<dbReference type="AlphaFoldDB" id="A0A0N1PGK4"/>
<dbReference type="GO" id="GO:0003729">
    <property type="term" value="F:mRNA binding"/>
    <property type="evidence" value="ECO:0007669"/>
    <property type="project" value="TreeGrafter"/>
</dbReference>
<dbReference type="SUPFAM" id="SSF54928">
    <property type="entry name" value="RNA-binding domain, RBD"/>
    <property type="match status" value="2"/>
</dbReference>
<keyword evidence="7" id="KW-0539">Nucleus</keyword>
<gene>
    <name evidence="11" type="ORF">RR48_03915</name>
</gene>
<evidence type="ECO:0000256" key="7">
    <source>
        <dbReference type="ARBA" id="ARBA00023242"/>
    </source>
</evidence>
<evidence type="ECO:0000256" key="3">
    <source>
        <dbReference type="ARBA" id="ARBA00022664"/>
    </source>
</evidence>
<dbReference type="PANTHER" id="PTHR23003">
    <property type="entry name" value="RNA RECOGNITION MOTIF RRM DOMAIN CONTAINING PROTEIN"/>
    <property type="match status" value="1"/>
</dbReference>
<keyword evidence="4" id="KW-0677">Repeat</keyword>
<dbReference type="GO" id="GO:0005737">
    <property type="term" value="C:cytoplasm"/>
    <property type="evidence" value="ECO:0007669"/>
    <property type="project" value="TreeGrafter"/>
</dbReference>
<organism evidence="11 12">
    <name type="scientific">Papilio machaon</name>
    <name type="common">Old World swallowtail butterfly</name>
    <dbReference type="NCBI Taxonomy" id="76193"/>
    <lineage>
        <taxon>Eukaryota</taxon>
        <taxon>Metazoa</taxon>
        <taxon>Ecdysozoa</taxon>
        <taxon>Arthropoda</taxon>
        <taxon>Hexapoda</taxon>
        <taxon>Insecta</taxon>
        <taxon>Pterygota</taxon>
        <taxon>Neoptera</taxon>
        <taxon>Endopterygota</taxon>
        <taxon>Lepidoptera</taxon>
        <taxon>Glossata</taxon>
        <taxon>Ditrysia</taxon>
        <taxon>Papilionoidea</taxon>
        <taxon>Papilionidae</taxon>
        <taxon>Papilioninae</taxon>
        <taxon>Papilio</taxon>
    </lineage>
</organism>
<dbReference type="InterPro" id="IPR000504">
    <property type="entry name" value="RRM_dom"/>
</dbReference>
<dbReference type="InterPro" id="IPR012677">
    <property type="entry name" value="Nucleotide-bd_a/b_plait_sf"/>
</dbReference>
<feature type="region of interest" description="Disordered" evidence="9">
    <location>
        <begin position="232"/>
        <end position="261"/>
    </location>
</feature>
<feature type="domain" description="RRM" evidence="10">
    <location>
        <begin position="118"/>
        <end position="189"/>
    </location>
</feature>
<dbReference type="InterPro" id="IPR050374">
    <property type="entry name" value="RRT5_SRSF_SR"/>
</dbReference>
<keyword evidence="3" id="KW-0507">mRNA processing</keyword>
<protein>
    <submittedName>
        <fullName evidence="11">Serine/arginine-rich splicing factor 1</fullName>
    </submittedName>
</protein>